<evidence type="ECO:0000256" key="4">
    <source>
        <dbReference type="PROSITE-ProRule" id="PRU00502"/>
    </source>
</evidence>
<dbReference type="EMBL" id="FN668646">
    <property type="protein sequence ID" value="CBK21959.2"/>
    <property type="molecule type" value="Genomic_DNA"/>
</dbReference>
<dbReference type="InterPro" id="IPR038765">
    <property type="entry name" value="Papain-like_cys_pep_sf"/>
</dbReference>
<accession>D8M1M0</accession>
<evidence type="ECO:0000259" key="6">
    <source>
        <dbReference type="PROSITE" id="PS50271"/>
    </source>
</evidence>
<evidence type="ECO:0000256" key="3">
    <source>
        <dbReference type="ARBA" id="ARBA00022833"/>
    </source>
</evidence>
<dbReference type="Gene3D" id="3.90.70.10">
    <property type="entry name" value="Cysteine proteinases"/>
    <property type="match status" value="1"/>
</dbReference>
<dbReference type="Gene3D" id="3.30.40.10">
    <property type="entry name" value="Zinc/RING finger domain, C3HC4 (zinc finger)"/>
    <property type="match status" value="1"/>
</dbReference>
<dbReference type="GO" id="GO:0008270">
    <property type="term" value="F:zinc ion binding"/>
    <property type="evidence" value="ECO:0007669"/>
    <property type="project" value="UniProtKB-KW"/>
</dbReference>
<dbReference type="SUPFAM" id="SSF57850">
    <property type="entry name" value="RING/U-box"/>
    <property type="match status" value="1"/>
</dbReference>
<dbReference type="InterPro" id="IPR001607">
    <property type="entry name" value="Znf_UBP"/>
</dbReference>
<evidence type="ECO:0000313" key="7">
    <source>
        <dbReference type="EMBL" id="CBK21959.2"/>
    </source>
</evidence>
<dbReference type="InterPro" id="IPR050164">
    <property type="entry name" value="Peptidase_C19"/>
</dbReference>
<dbReference type="GO" id="GO:0005634">
    <property type="term" value="C:nucleus"/>
    <property type="evidence" value="ECO:0007669"/>
    <property type="project" value="TreeGrafter"/>
</dbReference>
<dbReference type="PROSITE" id="PS00972">
    <property type="entry name" value="USP_1"/>
    <property type="match status" value="1"/>
</dbReference>
<keyword evidence="1" id="KW-0479">Metal-binding</keyword>
<dbReference type="PANTHER" id="PTHR24006">
    <property type="entry name" value="UBIQUITIN CARBOXYL-TERMINAL HYDROLASE"/>
    <property type="match status" value="1"/>
</dbReference>
<dbReference type="PROSITE" id="PS50235">
    <property type="entry name" value="USP_3"/>
    <property type="match status" value="1"/>
</dbReference>
<evidence type="ECO:0000259" key="5">
    <source>
        <dbReference type="PROSITE" id="PS50235"/>
    </source>
</evidence>
<keyword evidence="8" id="KW-1185">Reference proteome</keyword>
<gene>
    <name evidence="7" type="ORF">GSBLH_T00006379001</name>
</gene>
<dbReference type="RefSeq" id="XP_012896007.1">
    <property type="nucleotide sequence ID" value="XM_013040553.1"/>
</dbReference>
<reference evidence="7" key="1">
    <citation type="submission" date="2010-02" db="EMBL/GenBank/DDBJ databases">
        <title>Sequencing and annotation of the Blastocystis hominis genome.</title>
        <authorList>
            <person name="Wincker P."/>
        </authorList>
    </citation>
    <scope>NUCLEOTIDE SEQUENCE</scope>
    <source>
        <strain evidence="7">Singapore isolate B</strain>
    </source>
</reference>
<dbReference type="AlphaFoldDB" id="D8M1M0"/>
<dbReference type="GO" id="GO:0005829">
    <property type="term" value="C:cytosol"/>
    <property type="evidence" value="ECO:0007669"/>
    <property type="project" value="TreeGrafter"/>
</dbReference>
<dbReference type="GeneID" id="24922504"/>
<dbReference type="SUPFAM" id="SSF54001">
    <property type="entry name" value="Cysteine proteinases"/>
    <property type="match status" value="1"/>
</dbReference>
<dbReference type="InParanoid" id="D8M1M0"/>
<feature type="domain" description="UBP-type" evidence="6">
    <location>
        <begin position="1"/>
        <end position="95"/>
    </location>
</feature>
<proteinExistence type="predicted"/>
<dbReference type="InterPro" id="IPR013083">
    <property type="entry name" value="Znf_RING/FYVE/PHD"/>
</dbReference>
<dbReference type="InterPro" id="IPR001394">
    <property type="entry name" value="Peptidase_C19_UCH"/>
</dbReference>
<dbReference type="Proteomes" id="UP000008312">
    <property type="component" value="Unassembled WGS sequence"/>
</dbReference>
<dbReference type="GO" id="GO:0016579">
    <property type="term" value="P:protein deubiquitination"/>
    <property type="evidence" value="ECO:0007669"/>
    <property type="project" value="InterPro"/>
</dbReference>
<protein>
    <submittedName>
        <fullName evidence="7">Uncharacterized protein</fullName>
    </submittedName>
</protein>
<keyword evidence="2 4" id="KW-0863">Zinc-finger</keyword>
<dbReference type="SMART" id="SM00290">
    <property type="entry name" value="ZnF_UBP"/>
    <property type="match status" value="1"/>
</dbReference>
<dbReference type="InterPro" id="IPR028889">
    <property type="entry name" value="USP"/>
</dbReference>
<keyword evidence="3" id="KW-0862">Zinc</keyword>
<organism evidence="7">
    <name type="scientific">Blastocystis hominis</name>
    <dbReference type="NCBI Taxonomy" id="12968"/>
    <lineage>
        <taxon>Eukaryota</taxon>
        <taxon>Sar</taxon>
        <taxon>Stramenopiles</taxon>
        <taxon>Bigyra</taxon>
        <taxon>Opalozoa</taxon>
        <taxon>Opalinata</taxon>
        <taxon>Blastocystidae</taxon>
        <taxon>Blastocystis</taxon>
    </lineage>
</organism>
<evidence type="ECO:0000313" key="8">
    <source>
        <dbReference type="Proteomes" id="UP000008312"/>
    </source>
</evidence>
<feature type="domain" description="USP" evidence="5">
    <location>
        <begin position="145"/>
        <end position="372"/>
    </location>
</feature>
<dbReference type="InterPro" id="IPR018200">
    <property type="entry name" value="USP_CS"/>
</dbReference>
<evidence type="ECO:0000256" key="1">
    <source>
        <dbReference type="ARBA" id="ARBA00022723"/>
    </source>
</evidence>
<dbReference type="Pfam" id="PF02148">
    <property type="entry name" value="zf-UBP"/>
    <property type="match status" value="1"/>
</dbReference>
<sequence>MRCEDCELARNLWLCLECGTFHCGRQQWNATEEMPGNGHAIEHFRKTGHCLVVKIASIQENHADVHCYACDDDPACNYGDVLLPSIHSVLTAFGVLANGKLVGLPSSQHEKSLLEMNLFVNTEFDFSMNDPQGDPYPLAATPSACGLDNLGNSCYLNAILQCLLHLRSVNRLLQNAYWSTHFQYCTNPLPSSCLLCQFSKVAQEMRNGAAGKHVQPRLLKQAIGGVAPDFNNTQQQDCFEFLTVFLDALGDAAWMRRLFRIPFHYSMKCETCGARSNGPQDEEIALNVQIAEQNESLAQLITASLEGEQVELQCTGCNGKSMWTRTMVIDEFPSVLCVRINRFIVDPQTFAIRKNTVSLHHGVLCVECCGNR</sequence>
<evidence type="ECO:0000256" key="2">
    <source>
        <dbReference type="ARBA" id="ARBA00022771"/>
    </source>
</evidence>
<name>D8M1M0_BLAHO</name>
<dbReference type="OrthoDB" id="361536at2759"/>
<dbReference type="GO" id="GO:0004843">
    <property type="term" value="F:cysteine-type deubiquitinase activity"/>
    <property type="evidence" value="ECO:0007669"/>
    <property type="project" value="InterPro"/>
</dbReference>
<dbReference type="Pfam" id="PF00443">
    <property type="entry name" value="UCH"/>
    <property type="match status" value="1"/>
</dbReference>
<dbReference type="PROSITE" id="PS50271">
    <property type="entry name" value="ZF_UBP"/>
    <property type="match status" value="1"/>
</dbReference>